<name>A0ABW0SUJ4_9GAMM</name>
<accession>A0ABW0SUJ4</accession>
<organism evidence="4 5">
    <name type="scientific">Rhodanobacter terrae</name>
    <dbReference type="NCBI Taxonomy" id="418647"/>
    <lineage>
        <taxon>Bacteria</taxon>
        <taxon>Pseudomonadati</taxon>
        <taxon>Pseudomonadota</taxon>
        <taxon>Gammaproteobacteria</taxon>
        <taxon>Lysobacterales</taxon>
        <taxon>Rhodanobacteraceae</taxon>
        <taxon>Rhodanobacter</taxon>
    </lineage>
</organism>
<protein>
    <submittedName>
        <fullName evidence="4">Tetratricopeptide repeat protein</fullName>
    </submittedName>
</protein>
<dbReference type="Pfam" id="PF13371">
    <property type="entry name" value="TPR_9"/>
    <property type="match status" value="1"/>
</dbReference>
<comment type="caution">
    <text evidence="4">The sequence shown here is derived from an EMBL/GenBank/DDBJ whole genome shotgun (WGS) entry which is preliminary data.</text>
</comment>
<feature type="repeat" description="TPR" evidence="3">
    <location>
        <begin position="540"/>
        <end position="573"/>
    </location>
</feature>
<feature type="repeat" description="TPR" evidence="3">
    <location>
        <begin position="404"/>
        <end position="437"/>
    </location>
</feature>
<evidence type="ECO:0000256" key="3">
    <source>
        <dbReference type="PROSITE-ProRule" id="PRU00339"/>
    </source>
</evidence>
<keyword evidence="2 3" id="KW-0802">TPR repeat</keyword>
<evidence type="ECO:0000256" key="2">
    <source>
        <dbReference type="ARBA" id="ARBA00022803"/>
    </source>
</evidence>
<evidence type="ECO:0000313" key="4">
    <source>
        <dbReference type="EMBL" id="MFC5580329.1"/>
    </source>
</evidence>
<gene>
    <name evidence="4" type="ORF">ACFPPB_04270</name>
</gene>
<proteinExistence type="predicted"/>
<evidence type="ECO:0000256" key="1">
    <source>
        <dbReference type="ARBA" id="ARBA00022737"/>
    </source>
</evidence>
<dbReference type="EMBL" id="JBHSNG010000003">
    <property type="protein sequence ID" value="MFC5580329.1"/>
    <property type="molecule type" value="Genomic_DNA"/>
</dbReference>
<keyword evidence="5" id="KW-1185">Reference proteome</keyword>
<dbReference type="SUPFAM" id="SSF48452">
    <property type="entry name" value="TPR-like"/>
    <property type="match status" value="3"/>
</dbReference>
<dbReference type="PANTHER" id="PTHR44227:SF3">
    <property type="entry name" value="PROTEIN O-MANNOSYL-TRANSFERASE TMTC4"/>
    <property type="match status" value="1"/>
</dbReference>
<dbReference type="PROSITE" id="PS50005">
    <property type="entry name" value="TPR"/>
    <property type="match status" value="3"/>
</dbReference>
<dbReference type="SMART" id="SM00028">
    <property type="entry name" value="TPR"/>
    <property type="match status" value="5"/>
</dbReference>
<dbReference type="InterPro" id="IPR052346">
    <property type="entry name" value="O-mannosyl-transferase_TMTC"/>
</dbReference>
<dbReference type="Pfam" id="PF14559">
    <property type="entry name" value="TPR_19"/>
    <property type="match status" value="1"/>
</dbReference>
<dbReference type="RefSeq" id="WP_377324743.1">
    <property type="nucleotide sequence ID" value="NZ_JBHSNG010000003.1"/>
</dbReference>
<evidence type="ECO:0000313" key="5">
    <source>
        <dbReference type="Proteomes" id="UP001596111"/>
    </source>
</evidence>
<dbReference type="Proteomes" id="UP001596111">
    <property type="component" value="Unassembled WGS sequence"/>
</dbReference>
<dbReference type="InterPro" id="IPR011990">
    <property type="entry name" value="TPR-like_helical_dom_sf"/>
</dbReference>
<feature type="repeat" description="TPR" evidence="3">
    <location>
        <begin position="438"/>
        <end position="471"/>
    </location>
</feature>
<dbReference type="InterPro" id="IPR019734">
    <property type="entry name" value="TPR_rpt"/>
</dbReference>
<sequence>MWMESSVRSGASKFKQLRHFTAPALLALGLAACAGTPLRPVQKAAGAAQPLAHLVVATPDAEHDVMAQLLAGEMALGHADLKEASGHYQKAMALSNDPAVAERAAGLAIAVNDDAAAQRALDRWQALGAKPAGMAQARAELALNRGNAGEARRQLELLTDSGDKDAWRQFGRVLVGARDQAQAARLLEALATPQRLPGETQAWLAMSELGEKFGRHAYAVKIADAAVQRFRNAETYAWAAQMKFKDGDRAGARVLLQKALAKTPKDARLRLAYAGLLSQAGDYAGAAGLLEQGPQNADIYAMRAGLAAHEKNAKALAALYQELQKAAPAVRTANAYLLGQLAEMQHRDGEALAWYEQVGDDDIHAFDADLRSALLLHSQGRVAEAHQMLEQMQLSYLNQPAQLRQAWQADAELYLREQKYAKAEAAFSHALQVVPDDPGLLYDRGLTYAQAGQIDQAVQDFQRLLKIKPGDVDASNALGYTLADANRDLPEAKRLLSAARAAKPDDPAIADSWGWLQYRMGNLDQAAQTLRGAWLARKDADVGVHLGEVLWKLGRTQDAQRVFDEVRKLDPHSSSLQETLKRLHP</sequence>
<dbReference type="Gene3D" id="1.25.40.10">
    <property type="entry name" value="Tetratricopeptide repeat domain"/>
    <property type="match status" value="2"/>
</dbReference>
<dbReference type="PANTHER" id="PTHR44227">
    <property type="match status" value="1"/>
</dbReference>
<keyword evidence="1" id="KW-0677">Repeat</keyword>
<reference evidence="5" key="1">
    <citation type="journal article" date="2019" name="Int. J. Syst. Evol. Microbiol.">
        <title>The Global Catalogue of Microorganisms (GCM) 10K type strain sequencing project: providing services to taxonomists for standard genome sequencing and annotation.</title>
        <authorList>
            <consortium name="The Broad Institute Genomics Platform"/>
            <consortium name="The Broad Institute Genome Sequencing Center for Infectious Disease"/>
            <person name="Wu L."/>
            <person name="Ma J."/>
        </authorList>
    </citation>
    <scope>NUCLEOTIDE SEQUENCE [LARGE SCALE GENOMIC DNA]</scope>
    <source>
        <strain evidence="5">CGMCC 1.13587</strain>
    </source>
</reference>